<dbReference type="KEGG" id="ock:EXM22_05960"/>
<gene>
    <name evidence="1" type="ORF">EXM22_05960</name>
</gene>
<name>A0A5C1QMZ9_9SPIO</name>
<protein>
    <submittedName>
        <fullName evidence="1">Uncharacterized protein</fullName>
    </submittedName>
</protein>
<accession>A0A5C1QMZ9</accession>
<sequence>MTITMTEEEMVRLYQYLSSEYEKLDTPMKELLHKIEKKLFNSLTVSQIQSLQNMTTGES</sequence>
<proteinExistence type="predicted"/>
<dbReference type="OrthoDB" id="9899847at2"/>
<organism evidence="1 2">
    <name type="scientific">Oceanispirochaeta crateris</name>
    <dbReference type="NCBI Taxonomy" id="2518645"/>
    <lineage>
        <taxon>Bacteria</taxon>
        <taxon>Pseudomonadati</taxon>
        <taxon>Spirochaetota</taxon>
        <taxon>Spirochaetia</taxon>
        <taxon>Spirochaetales</taxon>
        <taxon>Spirochaetaceae</taxon>
        <taxon>Oceanispirochaeta</taxon>
    </lineage>
</organism>
<keyword evidence="2" id="KW-1185">Reference proteome</keyword>
<dbReference type="EMBL" id="CP036150">
    <property type="protein sequence ID" value="QEN07552.1"/>
    <property type="molecule type" value="Genomic_DNA"/>
</dbReference>
<dbReference type="Proteomes" id="UP000324209">
    <property type="component" value="Chromosome"/>
</dbReference>
<evidence type="ECO:0000313" key="2">
    <source>
        <dbReference type="Proteomes" id="UP000324209"/>
    </source>
</evidence>
<evidence type="ECO:0000313" key="1">
    <source>
        <dbReference type="EMBL" id="QEN07552.1"/>
    </source>
</evidence>
<reference evidence="1 2" key="1">
    <citation type="submission" date="2019-02" db="EMBL/GenBank/DDBJ databases">
        <title>Complete Genome Sequence and Methylome Analysis of free living Spirochaetas.</title>
        <authorList>
            <person name="Fomenkov A."/>
            <person name="Dubinina G."/>
            <person name="Leshcheva N."/>
            <person name="Mikheeva N."/>
            <person name="Grabovich M."/>
            <person name="Vincze T."/>
            <person name="Roberts R.J."/>
        </authorList>
    </citation>
    <scope>NUCLEOTIDE SEQUENCE [LARGE SCALE GENOMIC DNA]</scope>
    <source>
        <strain evidence="1 2">K2</strain>
    </source>
</reference>
<dbReference type="AlphaFoldDB" id="A0A5C1QMZ9"/>